<keyword evidence="1" id="KW-0472">Membrane</keyword>
<dbReference type="InterPro" id="IPR013519">
    <property type="entry name" value="Int_alpha_beta-p"/>
</dbReference>
<keyword evidence="1" id="KW-1133">Transmembrane helix</keyword>
<name>A0A3G5A6T1_9VIRU</name>
<protein>
    <submittedName>
        <fullName evidence="2">Uncharacterized protein</fullName>
    </submittedName>
</protein>
<dbReference type="SUPFAM" id="SSF50965">
    <property type="entry name" value="Galactose oxidase, central domain"/>
    <property type="match status" value="1"/>
</dbReference>
<reference evidence="2" key="1">
    <citation type="submission" date="2018-10" db="EMBL/GenBank/DDBJ databases">
        <title>Hidden diversity of soil giant viruses.</title>
        <authorList>
            <person name="Schulz F."/>
            <person name="Alteio L."/>
            <person name="Goudeau D."/>
            <person name="Ryan E.M."/>
            <person name="Malmstrom R.R."/>
            <person name="Blanchard J."/>
            <person name="Woyke T."/>
        </authorList>
    </citation>
    <scope>NUCLEOTIDE SEQUENCE</scope>
    <source>
        <strain evidence="2">HYV1</strain>
    </source>
</reference>
<keyword evidence="1" id="KW-0812">Transmembrane</keyword>
<gene>
    <name evidence="2" type="ORF">Hyperionvirus2_110</name>
</gene>
<feature type="transmembrane region" description="Helical" evidence="1">
    <location>
        <begin position="64"/>
        <end position="84"/>
    </location>
</feature>
<dbReference type="InterPro" id="IPR028994">
    <property type="entry name" value="Integrin_alpha_N"/>
</dbReference>
<dbReference type="InterPro" id="IPR011043">
    <property type="entry name" value="Gal_Oxase/kelch_b-propeller"/>
</dbReference>
<dbReference type="Gene3D" id="2.130.10.130">
    <property type="entry name" value="Integrin alpha, N-terminal"/>
    <property type="match status" value="1"/>
</dbReference>
<sequence length="385" mass="40862">MTKKYIEKAKLVGSNGENSSQGASISLSGDGETLAIGGPNDNNNYGAVWMFTKRHDRWIEEQKLIPVNVPITPLGVFIGFSVALSRDGKTLAISTLLVNAVIIYTKNKKNKWIQFKYILVVSIDGVFGSSVALSACGDLLAVGYPSDNGAMGAVWLFKKVKDDWFQIDKLVVTDAEGNPALGCSVSLSDNGDILAIGGKGDNATTGATWIFKKKNNRWVQKQKIVGSDSPPEQLQGFSVSLNGNGNILAVGGPGFSENRASAAWVFERKECSEWVQVGNKLIGQPLPAISNFGQSVSLSQSGKLLAIGAPGDLSESDEPNIGETFIFKRGNKNYIQYGEPLVGSDTENNQKQGNSVSLSSTGCTLAIGGPGGTSEDGATWIFGKL</sequence>
<organism evidence="2">
    <name type="scientific">Hyperionvirus sp</name>
    <dbReference type="NCBI Taxonomy" id="2487770"/>
    <lineage>
        <taxon>Viruses</taxon>
        <taxon>Varidnaviria</taxon>
        <taxon>Bamfordvirae</taxon>
        <taxon>Nucleocytoviricota</taxon>
        <taxon>Megaviricetes</taxon>
        <taxon>Imitervirales</taxon>
        <taxon>Mimiviridae</taxon>
        <taxon>Klosneuvirinae</taxon>
    </lineage>
</organism>
<dbReference type="PANTHER" id="PTHR36220:SF1">
    <property type="entry name" value="GAMMA TUBULIN COMPLEX COMPONENT C-TERMINAL DOMAIN-CONTAINING PROTEIN"/>
    <property type="match status" value="1"/>
</dbReference>
<evidence type="ECO:0000313" key="2">
    <source>
        <dbReference type="EMBL" id="AYV82742.1"/>
    </source>
</evidence>
<dbReference type="PANTHER" id="PTHR36220">
    <property type="entry name" value="UNNAMED PRODUCT"/>
    <property type="match status" value="1"/>
</dbReference>
<evidence type="ECO:0000256" key="1">
    <source>
        <dbReference type="SAM" id="Phobius"/>
    </source>
</evidence>
<dbReference type="SMART" id="SM00191">
    <property type="entry name" value="Int_alpha"/>
    <property type="match status" value="3"/>
</dbReference>
<dbReference type="EMBL" id="MK072384">
    <property type="protein sequence ID" value="AYV82742.1"/>
    <property type="molecule type" value="Genomic_DNA"/>
</dbReference>
<proteinExistence type="predicted"/>
<accession>A0A3G5A6T1</accession>